<name>A0ABT8FH46_9ACTN</name>
<gene>
    <name evidence="3" type="ORF">QWY28_13730</name>
</gene>
<evidence type="ECO:0000313" key="3">
    <source>
        <dbReference type="EMBL" id="MDN4174016.1"/>
    </source>
</evidence>
<proteinExistence type="predicted"/>
<reference evidence="3" key="1">
    <citation type="submission" date="2023-06" db="EMBL/GenBank/DDBJ databases">
        <title>Draft genome sequence of Nocardioides sp. SOB77.</title>
        <authorList>
            <person name="Zhang G."/>
        </authorList>
    </citation>
    <scope>NUCLEOTIDE SEQUENCE</scope>
    <source>
        <strain evidence="3">SOB77</strain>
    </source>
</reference>
<feature type="signal peptide" evidence="2">
    <location>
        <begin position="1"/>
        <end position="26"/>
    </location>
</feature>
<comment type="caution">
    <text evidence="3">The sequence shown here is derived from an EMBL/GenBank/DDBJ whole genome shotgun (WGS) entry which is preliminary data.</text>
</comment>
<feature type="chain" id="PRO_5046272935" evidence="2">
    <location>
        <begin position="27"/>
        <end position="213"/>
    </location>
</feature>
<feature type="compositionally biased region" description="Low complexity" evidence="1">
    <location>
        <begin position="26"/>
        <end position="47"/>
    </location>
</feature>
<dbReference type="Proteomes" id="UP001168620">
    <property type="component" value="Unassembled WGS sequence"/>
</dbReference>
<keyword evidence="4" id="KW-1185">Reference proteome</keyword>
<sequence length="213" mass="22775">MSFRTAAAIAAASVAFTGTVATGVSAAAPATSATSTTTTSTTTSSSTEPAMTRLTYDVAGCEGCEVQLVNGRMPEGADQPVVWSSKVKRVEDGRVRFTVATRRTWGMSTTLRAPWEGHTGYVTTVVQRYRGMAVGDRVSFRQARHRGVASSCWAGTRGTEVRTAVVVRKVQVDGVRERVPGTLAFTRTTQDWHDPMRRAPGGVLGSQDVDVCR</sequence>
<dbReference type="EMBL" id="JAUHJQ010000005">
    <property type="protein sequence ID" value="MDN4174016.1"/>
    <property type="molecule type" value="Genomic_DNA"/>
</dbReference>
<evidence type="ECO:0000313" key="4">
    <source>
        <dbReference type="Proteomes" id="UP001168620"/>
    </source>
</evidence>
<dbReference type="RefSeq" id="WP_300953114.1">
    <property type="nucleotide sequence ID" value="NZ_JAUHJQ010000005.1"/>
</dbReference>
<accession>A0ABT8FH46</accession>
<protein>
    <submittedName>
        <fullName evidence="3">Uncharacterized protein</fullName>
    </submittedName>
</protein>
<keyword evidence="2" id="KW-0732">Signal</keyword>
<evidence type="ECO:0000256" key="1">
    <source>
        <dbReference type="SAM" id="MobiDB-lite"/>
    </source>
</evidence>
<feature type="region of interest" description="Disordered" evidence="1">
    <location>
        <begin position="26"/>
        <end position="49"/>
    </location>
</feature>
<organism evidence="3 4">
    <name type="scientific">Nocardioides oceani</name>
    <dbReference type="NCBI Taxonomy" id="3058369"/>
    <lineage>
        <taxon>Bacteria</taxon>
        <taxon>Bacillati</taxon>
        <taxon>Actinomycetota</taxon>
        <taxon>Actinomycetes</taxon>
        <taxon>Propionibacteriales</taxon>
        <taxon>Nocardioidaceae</taxon>
        <taxon>Nocardioides</taxon>
    </lineage>
</organism>
<evidence type="ECO:0000256" key="2">
    <source>
        <dbReference type="SAM" id="SignalP"/>
    </source>
</evidence>